<keyword evidence="3" id="KW-1185">Reference proteome</keyword>
<evidence type="ECO:0000313" key="3">
    <source>
        <dbReference type="Proteomes" id="UP000324897"/>
    </source>
</evidence>
<evidence type="ECO:0000256" key="1">
    <source>
        <dbReference type="SAM" id="Phobius"/>
    </source>
</evidence>
<dbReference type="Proteomes" id="UP000324897">
    <property type="component" value="Chromosome 2"/>
</dbReference>
<evidence type="ECO:0000313" key="2">
    <source>
        <dbReference type="EMBL" id="TVU27035.1"/>
    </source>
</evidence>
<organism evidence="2 3">
    <name type="scientific">Eragrostis curvula</name>
    <name type="common">weeping love grass</name>
    <dbReference type="NCBI Taxonomy" id="38414"/>
    <lineage>
        <taxon>Eukaryota</taxon>
        <taxon>Viridiplantae</taxon>
        <taxon>Streptophyta</taxon>
        <taxon>Embryophyta</taxon>
        <taxon>Tracheophyta</taxon>
        <taxon>Spermatophyta</taxon>
        <taxon>Magnoliopsida</taxon>
        <taxon>Liliopsida</taxon>
        <taxon>Poales</taxon>
        <taxon>Poaceae</taxon>
        <taxon>PACMAD clade</taxon>
        <taxon>Chloridoideae</taxon>
        <taxon>Eragrostideae</taxon>
        <taxon>Eragrostidinae</taxon>
        <taxon>Eragrostis</taxon>
    </lineage>
</organism>
<feature type="transmembrane region" description="Helical" evidence="1">
    <location>
        <begin position="84"/>
        <end position="102"/>
    </location>
</feature>
<dbReference type="AlphaFoldDB" id="A0A5J9UU26"/>
<proteinExistence type="predicted"/>
<feature type="transmembrane region" description="Helical" evidence="1">
    <location>
        <begin position="109"/>
        <end position="127"/>
    </location>
</feature>
<keyword evidence="1" id="KW-0812">Transmembrane</keyword>
<comment type="caution">
    <text evidence="2">The sequence shown here is derived from an EMBL/GenBank/DDBJ whole genome shotgun (WGS) entry which is preliminary data.</text>
</comment>
<feature type="transmembrane region" description="Helical" evidence="1">
    <location>
        <begin position="33"/>
        <end position="59"/>
    </location>
</feature>
<keyword evidence="1" id="KW-1133">Transmembrane helix</keyword>
<dbReference type="Gramene" id="TVU27035">
    <property type="protein sequence ID" value="TVU27035"/>
    <property type="gene ID" value="EJB05_29613"/>
</dbReference>
<dbReference type="EMBL" id="RWGY01000013">
    <property type="protein sequence ID" value="TVU27035.1"/>
    <property type="molecule type" value="Genomic_DNA"/>
</dbReference>
<keyword evidence="1" id="KW-0472">Membrane</keyword>
<sequence length="174" mass="18522">MDAALLQVDCSTAIKKNTPRFPMLLSVDQVLKWAFLAASLMAAVLLAGSVIFVAVIHIINSLQLTSTIVDADLVFFWDWNDGVGYLWLSVPMAAAAVVGLLLPRRRAQGRWVLALVAIIFATVAHYMNGRGVPDFIAAHPDGIAYTILAGGGSLISLGADLLGIISLFIGGPEY</sequence>
<reference evidence="2 3" key="1">
    <citation type="journal article" date="2019" name="Sci. Rep.">
        <title>A high-quality genome of Eragrostis curvula grass provides insights into Poaceae evolution and supports new strategies to enhance forage quality.</title>
        <authorList>
            <person name="Carballo J."/>
            <person name="Santos B.A.C.M."/>
            <person name="Zappacosta D."/>
            <person name="Garbus I."/>
            <person name="Selva J.P."/>
            <person name="Gallo C.A."/>
            <person name="Diaz A."/>
            <person name="Albertini E."/>
            <person name="Caccamo M."/>
            <person name="Echenique V."/>
        </authorList>
    </citation>
    <scope>NUCLEOTIDE SEQUENCE [LARGE SCALE GENOMIC DNA]</scope>
    <source>
        <strain evidence="3">cv. Victoria</strain>
        <tissue evidence="2">Leaf</tissue>
    </source>
</reference>
<gene>
    <name evidence="2" type="ORF">EJB05_29613</name>
</gene>
<feature type="transmembrane region" description="Helical" evidence="1">
    <location>
        <begin position="147"/>
        <end position="169"/>
    </location>
</feature>
<name>A0A5J9UU26_9POAL</name>
<protein>
    <submittedName>
        <fullName evidence="2">Uncharacterized protein</fullName>
    </submittedName>
</protein>
<accession>A0A5J9UU26</accession>